<dbReference type="VEuPathDB" id="FungiDB:F503_08025"/>
<gene>
    <name evidence="7" type="ORF">F503_08025</name>
</gene>
<evidence type="ECO:0000256" key="6">
    <source>
        <dbReference type="SAM" id="Phobius"/>
    </source>
</evidence>
<dbReference type="Proteomes" id="UP000016923">
    <property type="component" value="Unassembled WGS sequence"/>
</dbReference>
<sequence length="336" mass="35213">MAIPPRSVRDATRFTSTIPHAAMSSSSASYSSHPANAAPPSRFQTPARPGPPPRRPGGGPPGGGLPPRGPAGASGPSDGLVGETPEQKVARLRAAHHAAKNAKVSQLDRVISGSRRLFDSAHRFTIIGLISFTAIAGVLTAYTAVDMMRYNKQRKAEFLEAQKQMDVDSLEAARLAFMRGDASPAQTALVEASRRAQKDGQESSEFFKVPSLLGAPKPAEGEAAAAAVSAAAAAPVAPAAPAATGWFGRKLATSEEGSTPGSSQQRLGYESLCEEDDSQGLRQSDLVRAVEDKALSALERERANQRGGGPLDRIGLEGQSRQGVAPAGGKSWWKFW</sequence>
<evidence type="ECO:0008006" key="9">
    <source>
        <dbReference type="Google" id="ProtNLM"/>
    </source>
</evidence>
<evidence type="ECO:0000313" key="7">
    <source>
        <dbReference type="EMBL" id="EPE07374.1"/>
    </source>
</evidence>
<feature type="region of interest" description="Disordered" evidence="5">
    <location>
        <begin position="299"/>
        <end position="330"/>
    </location>
</feature>
<evidence type="ECO:0000256" key="5">
    <source>
        <dbReference type="SAM" id="MobiDB-lite"/>
    </source>
</evidence>
<evidence type="ECO:0000256" key="1">
    <source>
        <dbReference type="ARBA" id="ARBA00004167"/>
    </source>
</evidence>
<proteinExistence type="predicted"/>
<protein>
    <recommendedName>
        <fullName evidence="9">Cytochrome oxidase c assembly domain-containing protein</fullName>
    </recommendedName>
</protein>
<dbReference type="OrthoDB" id="4205486at2759"/>
<keyword evidence="2 6" id="KW-0812">Transmembrane</keyword>
<evidence type="ECO:0000313" key="8">
    <source>
        <dbReference type="Proteomes" id="UP000016923"/>
    </source>
</evidence>
<feature type="region of interest" description="Disordered" evidence="5">
    <location>
        <begin position="1"/>
        <end position="83"/>
    </location>
</feature>
<keyword evidence="3 6" id="KW-1133">Transmembrane helix</keyword>
<evidence type="ECO:0000256" key="4">
    <source>
        <dbReference type="ARBA" id="ARBA00023136"/>
    </source>
</evidence>
<dbReference type="InterPro" id="IPR029208">
    <property type="entry name" value="COX14"/>
</dbReference>
<comment type="subcellular location">
    <subcellularLocation>
        <location evidence="1">Membrane</location>
        <topology evidence="1">Single-pass membrane protein</topology>
    </subcellularLocation>
</comment>
<evidence type="ECO:0000256" key="3">
    <source>
        <dbReference type="ARBA" id="ARBA00022989"/>
    </source>
</evidence>
<feature type="transmembrane region" description="Helical" evidence="6">
    <location>
        <begin position="124"/>
        <end position="145"/>
    </location>
</feature>
<keyword evidence="8" id="KW-1185">Reference proteome</keyword>
<feature type="compositionally biased region" description="Pro residues" evidence="5">
    <location>
        <begin position="48"/>
        <end position="69"/>
    </location>
</feature>
<dbReference type="Pfam" id="PF14880">
    <property type="entry name" value="COX14"/>
    <property type="match status" value="1"/>
</dbReference>
<dbReference type="HOGENOM" id="CLU_052684_0_0_1"/>
<evidence type="ECO:0000256" key="2">
    <source>
        <dbReference type="ARBA" id="ARBA00022692"/>
    </source>
</evidence>
<dbReference type="STRING" id="1262450.S3C1F7"/>
<dbReference type="GO" id="GO:0016020">
    <property type="term" value="C:membrane"/>
    <property type="evidence" value="ECO:0007669"/>
    <property type="project" value="UniProtKB-SubCell"/>
</dbReference>
<dbReference type="OMA" id="VSVYSVW"/>
<organism evidence="7 8">
    <name type="scientific">Ophiostoma piceae (strain UAMH 11346)</name>
    <name type="common">Sap stain fungus</name>
    <dbReference type="NCBI Taxonomy" id="1262450"/>
    <lineage>
        <taxon>Eukaryota</taxon>
        <taxon>Fungi</taxon>
        <taxon>Dikarya</taxon>
        <taxon>Ascomycota</taxon>
        <taxon>Pezizomycotina</taxon>
        <taxon>Sordariomycetes</taxon>
        <taxon>Sordariomycetidae</taxon>
        <taxon>Ophiostomatales</taxon>
        <taxon>Ophiostomataceae</taxon>
        <taxon>Ophiostoma</taxon>
    </lineage>
</organism>
<dbReference type="EMBL" id="KE148151">
    <property type="protein sequence ID" value="EPE07374.1"/>
    <property type="molecule type" value="Genomic_DNA"/>
</dbReference>
<accession>S3C1F7</accession>
<keyword evidence="4 6" id="KW-0472">Membrane</keyword>
<name>S3C1F7_OPHP1</name>
<dbReference type="eggNOG" id="ENOG502S3II">
    <property type="taxonomic scope" value="Eukaryota"/>
</dbReference>
<dbReference type="AlphaFoldDB" id="S3C1F7"/>
<feature type="compositionally biased region" description="Low complexity" evidence="5">
    <location>
        <begin position="19"/>
        <end position="41"/>
    </location>
</feature>
<reference evidence="7 8" key="1">
    <citation type="journal article" date="2013" name="BMC Genomics">
        <title>The genome and transcriptome of the pine saprophyte Ophiostoma piceae, and a comparison with the bark beetle-associated pine pathogen Grosmannia clavigera.</title>
        <authorList>
            <person name="Haridas S."/>
            <person name="Wang Y."/>
            <person name="Lim L."/>
            <person name="Massoumi Alamouti S."/>
            <person name="Jackman S."/>
            <person name="Docking R."/>
            <person name="Robertson G."/>
            <person name="Birol I."/>
            <person name="Bohlmann J."/>
            <person name="Breuil C."/>
        </authorList>
    </citation>
    <scope>NUCLEOTIDE SEQUENCE [LARGE SCALE GENOMIC DNA]</scope>
    <source>
        <strain evidence="7 8">UAMH 11346</strain>
    </source>
</reference>